<evidence type="ECO:0000313" key="3">
    <source>
        <dbReference type="Proteomes" id="UP001165366"/>
    </source>
</evidence>
<reference evidence="2" key="2">
    <citation type="submission" date="2024-05" db="EMBL/GenBank/DDBJ databases">
        <title>Rhodohalobacter halophilus gen. nov., sp. nov., a moderately halophilic member of the family Balneolaceae.</title>
        <authorList>
            <person name="Xia J."/>
        </authorList>
    </citation>
    <scope>NUCLEOTIDE SEQUENCE</scope>
    <source>
        <strain evidence="2">WB101</strain>
    </source>
</reference>
<dbReference type="Pfam" id="PF08808">
    <property type="entry name" value="RES"/>
    <property type="match status" value="1"/>
</dbReference>
<dbReference type="Proteomes" id="UP001165366">
    <property type="component" value="Unassembled WGS sequence"/>
</dbReference>
<name>A0ABS9KAW9_9BACT</name>
<protein>
    <submittedName>
        <fullName evidence="2">RES family NAD+ phosphorylase</fullName>
    </submittedName>
</protein>
<dbReference type="InterPro" id="IPR014914">
    <property type="entry name" value="RES_dom"/>
</dbReference>
<proteinExistence type="predicted"/>
<comment type="caution">
    <text evidence="2">The sequence shown here is derived from an EMBL/GenBank/DDBJ whole genome shotgun (WGS) entry which is preliminary data.</text>
</comment>
<sequence>MLVFRITTKRWAGVLTASGYPARWNSKGTRVIYTASTRALACLENLVHRSGEGLNQQFRITEIYIPDHLSIEQVNHKDLPVGWHQMESYHHCQNIGDGWVDNAESLLLEVPSSIIRDESNILINPHHPEFSTIEVQNITPFSFDERL</sequence>
<dbReference type="SMART" id="SM00953">
    <property type="entry name" value="RES"/>
    <property type="match status" value="1"/>
</dbReference>
<reference evidence="2" key="1">
    <citation type="submission" date="2022-01" db="EMBL/GenBank/DDBJ databases">
        <authorList>
            <person name="Wang Y."/>
        </authorList>
    </citation>
    <scope>NUCLEOTIDE SEQUENCE</scope>
    <source>
        <strain evidence="2">WB101</strain>
    </source>
</reference>
<evidence type="ECO:0000313" key="2">
    <source>
        <dbReference type="EMBL" id="MCG2587975.1"/>
    </source>
</evidence>
<gene>
    <name evidence="2" type="ORF">L6773_05330</name>
</gene>
<keyword evidence="3" id="KW-1185">Reference proteome</keyword>
<organism evidence="2 3">
    <name type="scientific">Rhodohalobacter sulfatireducens</name>
    <dbReference type="NCBI Taxonomy" id="2911366"/>
    <lineage>
        <taxon>Bacteria</taxon>
        <taxon>Pseudomonadati</taxon>
        <taxon>Balneolota</taxon>
        <taxon>Balneolia</taxon>
        <taxon>Balneolales</taxon>
        <taxon>Balneolaceae</taxon>
        <taxon>Rhodohalobacter</taxon>
    </lineage>
</organism>
<feature type="domain" description="RES" evidence="1">
    <location>
        <begin position="11"/>
        <end position="137"/>
    </location>
</feature>
<accession>A0ABS9KAW9</accession>
<evidence type="ECO:0000259" key="1">
    <source>
        <dbReference type="SMART" id="SM00953"/>
    </source>
</evidence>
<dbReference type="RefSeq" id="WP_237852819.1">
    <property type="nucleotide sequence ID" value="NZ_JAKLWS010000004.1"/>
</dbReference>
<dbReference type="EMBL" id="JAKLWS010000004">
    <property type="protein sequence ID" value="MCG2587975.1"/>
    <property type="molecule type" value="Genomic_DNA"/>
</dbReference>